<keyword evidence="3 4" id="KW-0460">Magnesium</keyword>
<dbReference type="PANTHER" id="PTHR20854:SF4">
    <property type="entry name" value="INOSITOL-1-MONOPHOSPHATASE-RELATED"/>
    <property type="match status" value="1"/>
</dbReference>
<proteinExistence type="inferred from homology"/>
<comment type="cofactor">
    <cofactor evidence="4">
        <name>Mg(2+)</name>
        <dbReference type="ChEBI" id="CHEBI:18420"/>
    </cofactor>
</comment>
<dbReference type="Gene3D" id="3.30.540.10">
    <property type="entry name" value="Fructose-1,6-Bisphosphatase, subunit A, domain 1"/>
    <property type="match status" value="1"/>
</dbReference>
<evidence type="ECO:0000256" key="1">
    <source>
        <dbReference type="ARBA" id="ARBA00009759"/>
    </source>
</evidence>
<dbReference type="RefSeq" id="WP_088712014.1">
    <property type="nucleotide sequence ID" value="NZ_NFZT01000001.1"/>
</dbReference>
<evidence type="ECO:0000313" key="6">
    <source>
        <dbReference type="Proteomes" id="UP000198462"/>
    </source>
</evidence>
<organism evidence="5 6">
    <name type="scientific">Pacificimonas flava</name>
    <dbReference type="NCBI Taxonomy" id="1234595"/>
    <lineage>
        <taxon>Bacteria</taxon>
        <taxon>Pseudomonadati</taxon>
        <taxon>Pseudomonadota</taxon>
        <taxon>Alphaproteobacteria</taxon>
        <taxon>Sphingomonadales</taxon>
        <taxon>Sphingosinicellaceae</taxon>
        <taxon>Pacificimonas</taxon>
    </lineage>
</organism>
<evidence type="ECO:0000256" key="2">
    <source>
        <dbReference type="ARBA" id="ARBA00022723"/>
    </source>
</evidence>
<protein>
    <recommendedName>
        <fullName evidence="7">3'(2'),5'-bisphosphate nucleotidase CysQ</fullName>
    </recommendedName>
</protein>
<dbReference type="PROSITE" id="PS00630">
    <property type="entry name" value="IMP_2"/>
    <property type="match status" value="1"/>
</dbReference>
<dbReference type="GO" id="GO:0008934">
    <property type="term" value="F:inositol monophosphate 1-phosphatase activity"/>
    <property type="evidence" value="ECO:0007669"/>
    <property type="project" value="TreeGrafter"/>
</dbReference>
<dbReference type="GO" id="GO:0006020">
    <property type="term" value="P:inositol metabolic process"/>
    <property type="evidence" value="ECO:0007669"/>
    <property type="project" value="TreeGrafter"/>
</dbReference>
<evidence type="ECO:0000256" key="4">
    <source>
        <dbReference type="PIRSR" id="PIRSR600760-2"/>
    </source>
</evidence>
<comment type="caution">
    <text evidence="5">The sequence shown here is derived from an EMBL/GenBank/DDBJ whole genome shotgun (WGS) entry which is preliminary data.</text>
</comment>
<feature type="binding site" evidence="4">
    <location>
        <position position="87"/>
    </location>
    <ligand>
        <name>Mg(2+)</name>
        <dbReference type="ChEBI" id="CHEBI:18420"/>
        <label>1</label>
        <note>catalytic</note>
    </ligand>
</feature>
<dbReference type="PANTHER" id="PTHR20854">
    <property type="entry name" value="INOSITOL MONOPHOSPHATASE"/>
    <property type="match status" value="1"/>
</dbReference>
<reference evidence="6" key="1">
    <citation type="submission" date="2017-05" db="EMBL/GenBank/DDBJ databases">
        <authorList>
            <person name="Lin X."/>
        </authorList>
    </citation>
    <scope>NUCLEOTIDE SEQUENCE [LARGE SCALE GENOMIC DNA]</scope>
    <source>
        <strain evidence="6">JLT2012</strain>
    </source>
</reference>
<keyword evidence="2 4" id="KW-0479">Metal-binding</keyword>
<name>A0A219B607_9SPHN</name>
<dbReference type="CDD" id="cd01638">
    <property type="entry name" value="CysQ"/>
    <property type="match status" value="1"/>
</dbReference>
<dbReference type="PRINTS" id="PR00377">
    <property type="entry name" value="IMPHPHTASES"/>
</dbReference>
<keyword evidence="6" id="KW-1185">Reference proteome</keyword>
<evidence type="ECO:0000313" key="5">
    <source>
        <dbReference type="EMBL" id="OWV33228.1"/>
    </source>
</evidence>
<feature type="binding site" evidence="4">
    <location>
        <position position="67"/>
    </location>
    <ligand>
        <name>Mg(2+)</name>
        <dbReference type="ChEBI" id="CHEBI:18420"/>
        <label>1</label>
        <note>catalytic</note>
    </ligand>
</feature>
<comment type="similarity">
    <text evidence="1">Belongs to the inositol monophosphatase superfamily.</text>
</comment>
<dbReference type="GO" id="GO:0046854">
    <property type="term" value="P:phosphatidylinositol phosphate biosynthetic process"/>
    <property type="evidence" value="ECO:0007669"/>
    <property type="project" value="InterPro"/>
</dbReference>
<dbReference type="Gene3D" id="3.40.190.80">
    <property type="match status" value="1"/>
</dbReference>
<feature type="binding site" evidence="4">
    <location>
        <position position="205"/>
    </location>
    <ligand>
        <name>Mg(2+)</name>
        <dbReference type="ChEBI" id="CHEBI:18420"/>
        <label>1</label>
        <note>catalytic</note>
    </ligand>
</feature>
<dbReference type="GO" id="GO:0046872">
    <property type="term" value="F:metal ion binding"/>
    <property type="evidence" value="ECO:0007669"/>
    <property type="project" value="UniProtKB-KW"/>
</dbReference>
<dbReference type="SUPFAM" id="SSF56655">
    <property type="entry name" value="Carbohydrate phosphatase"/>
    <property type="match status" value="1"/>
</dbReference>
<dbReference type="InterPro" id="IPR000760">
    <property type="entry name" value="Inositol_monophosphatase-like"/>
</dbReference>
<dbReference type="Pfam" id="PF00459">
    <property type="entry name" value="Inositol_P"/>
    <property type="match status" value="1"/>
</dbReference>
<sequence>MPAADDLALLEEAARRAGKQALAAIRDGVDAWEKEPGHPVTQIDLAIDRFLTDFLRGARPAYGWLSEETADEDSRLGCDRIFVVDPIDGTRDLIRGREGWAIAIAVVEAGTVTQGVIFAPDLGRLYSAARGGGATLNGRAIRTNGAARLGSARLCVDRDVPRSRHWAGPSLGTVYRPNSIALRIARVAAGEADATFDGRPSREWDTAAASLILQEAGGLISDETGRTPRYNKADPVERNLIASANPALHADLVDTVSRTLDNWRAANPGSA</sequence>
<evidence type="ECO:0008006" key="7">
    <source>
        <dbReference type="Google" id="ProtNLM"/>
    </source>
</evidence>
<dbReference type="Proteomes" id="UP000198462">
    <property type="component" value="Unassembled WGS sequence"/>
</dbReference>
<dbReference type="InterPro" id="IPR020550">
    <property type="entry name" value="Inositol_monophosphatase_CS"/>
</dbReference>
<evidence type="ECO:0000256" key="3">
    <source>
        <dbReference type="ARBA" id="ARBA00022842"/>
    </source>
</evidence>
<feature type="binding site" evidence="4">
    <location>
        <position position="88"/>
    </location>
    <ligand>
        <name>Mg(2+)</name>
        <dbReference type="ChEBI" id="CHEBI:18420"/>
        <label>1</label>
        <note>catalytic</note>
    </ligand>
</feature>
<accession>A0A219B607</accession>
<feature type="binding site" evidence="4">
    <location>
        <position position="85"/>
    </location>
    <ligand>
        <name>Mg(2+)</name>
        <dbReference type="ChEBI" id="CHEBI:18420"/>
        <label>1</label>
        <note>catalytic</note>
    </ligand>
</feature>
<dbReference type="EMBL" id="NFZT01000001">
    <property type="protein sequence ID" value="OWV33228.1"/>
    <property type="molecule type" value="Genomic_DNA"/>
</dbReference>
<dbReference type="OrthoDB" id="9785695at2"/>
<gene>
    <name evidence="5" type="ORF">B5C34_06990</name>
</gene>
<dbReference type="GO" id="GO:0007165">
    <property type="term" value="P:signal transduction"/>
    <property type="evidence" value="ECO:0007669"/>
    <property type="project" value="TreeGrafter"/>
</dbReference>
<dbReference type="AlphaFoldDB" id="A0A219B607"/>